<feature type="signal peptide" evidence="4">
    <location>
        <begin position="1"/>
        <end position="24"/>
    </location>
</feature>
<evidence type="ECO:0000256" key="3">
    <source>
        <dbReference type="SAM" id="MobiDB-lite"/>
    </source>
</evidence>
<feature type="chain" id="PRO_5033986223" evidence="4">
    <location>
        <begin position="25"/>
        <end position="487"/>
    </location>
</feature>
<feature type="compositionally biased region" description="Low complexity" evidence="3">
    <location>
        <begin position="474"/>
        <end position="487"/>
    </location>
</feature>
<dbReference type="AlphaFoldDB" id="A0A8H4ITQ0"/>
<name>A0A8H4ITQ0_9PEZI</name>
<dbReference type="GO" id="GO:0003723">
    <property type="term" value="F:RNA binding"/>
    <property type="evidence" value="ECO:0007669"/>
    <property type="project" value="InterPro"/>
</dbReference>
<evidence type="ECO:0000256" key="1">
    <source>
        <dbReference type="ARBA" id="ARBA00022722"/>
    </source>
</evidence>
<dbReference type="GO" id="GO:0004540">
    <property type="term" value="F:RNA nuclease activity"/>
    <property type="evidence" value="ECO:0007669"/>
    <property type="project" value="InterPro"/>
</dbReference>
<evidence type="ECO:0000313" key="6">
    <source>
        <dbReference type="EMBL" id="KAF4306113.1"/>
    </source>
</evidence>
<dbReference type="OrthoDB" id="4152607at2759"/>
<evidence type="ECO:0000256" key="4">
    <source>
        <dbReference type="SAM" id="SignalP"/>
    </source>
</evidence>
<comment type="caution">
    <text evidence="6">The sequence shown here is derived from an EMBL/GenBank/DDBJ whole genome shotgun (WGS) entry which is preliminary data.</text>
</comment>
<gene>
    <name evidence="6" type="ORF">GTA08_BOTSDO05969</name>
</gene>
<keyword evidence="7" id="KW-1185">Reference proteome</keyword>
<reference evidence="6" key="1">
    <citation type="submission" date="2020-04" db="EMBL/GenBank/DDBJ databases">
        <title>Genome Assembly and Annotation of Botryosphaeria dothidea sdau 11-99, a Latent Pathogen of Apple Fruit Ring Rot in China.</title>
        <authorList>
            <person name="Yu C."/>
            <person name="Diao Y."/>
            <person name="Lu Q."/>
            <person name="Zhao J."/>
            <person name="Cui S."/>
            <person name="Peng C."/>
            <person name="He B."/>
            <person name="Liu H."/>
        </authorList>
    </citation>
    <scope>NUCLEOTIDE SEQUENCE [LARGE SCALE GENOMIC DNA]</scope>
    <source>
        <strain evidence="6">Sdau11-99</strain>
    </source>
</reference>
<keyword evidence="6" id="KW-0030">Aminoacyl-tRNA synthetase</keyword>
<dbReference type="GO" id="GO:0004812">
    <property type="term" value="F:aminoacyl-tRNA ligase activity"/>
    <property type="evidence" value="ECO:0007669"/>
    <property type="project" value="UniProtKB-KW"/>
</dbReference>
<dbReference type="GO" id="GO:0016787">
    <property type="term" value="F:hydrolase activity"/>
    <property type="evidence" value="ECO:0007669"/>
    <property type="project" value="UniProtKB-KW"/>
</dbReference>
<keyword evidence="6" id="KW-0436">Ligase</keyword>
<organism evidence="6 7">
    <name type="scientific">Botryosphaeria dothidea</name>
    <dbReference type="NCBI Taxonomy" id="55169"/>
    <lineage>
        <taxon>Eukaryota</taxon>
        <taxon>Fungi</taxon>
        <taxon>Dikarya</taxon>
        <taxon>Ascomycota</taxon>
        <taxon>Pezizomycotina</taxon>
        <taxon>Dothideomycetes</taxon>
        <taxon>Dothideomycetes incertae sedis</taxon>
        <taxon>Botryosphaeriales</taxon>
        <taxon>Botryosphaeriaceae</taxon>
        <taxon>Botryosphaeria</taxon>
    </lineage>
</organism>
<keyword evidence="1" id="KW-0540">Nuclease</keyword>
<dbReference type="InterPro" id="IPR056009">
    <property type="entry name" value="DUF7587"/>
</dbReference>
<dbReference type="InterPro" id="IPR016191">
    <property type="entry name" value="Ribonuclease/ribotoxin"/>
</dbReference>
<proteinExistence type="predicted"/>
<dbReference type="SUPFAM" id="SSF53933">
    <property type="entry name" value="Microbial ribonucleases"/>
    <property type="match status" value="1"/>
</dbReference>
<keyword evidence="4" id="KW-0732">Signal</keyword>
<evidence type="ECO:0000256" key="2">
    <source>
        <dbReference type="ARBA" id="ARBA00022801"/>
    </source>
</evidence>
<evidence type="ECO:0000259" key="5">
    <source>
        <dbReference type="Pfam" id="PF24494"/>
    </source>
</evidence>
<keyword evidence="2" id="KW-0378">Hydrolase</keyword>
<feature type="domain" description="DUF7587" evidence="5">
    <location>
        <begin position="139"/>
        <end position="282"/>
    </location>
</feature>
<sequence>MFSMNSLLSVGLLVTASVCSPVASQLERRAVADCAGRTYSSAQVTNCLDWLCQNDEGKGPGGYPHKFNDYEKLYTGVSYSGQLYHYPMNRASRGYTGAAKNHQRPTIQHYLSFDISGKIPIMYMTAEQSQTLHEARQCVPRYLFRAYSNGSRNGLQANNSLHIHPDDEKWCYPASGDAAGTRQTLEEHLTWNTGHASEFTSWTSSLLCALRHALRKRYCWNEPEQDIYIAVLDTSNFALPVWAAAALYDAYGIQPRRAPGKSWMDLERHYYFGEYLVRGGVSAAGTPFRVASLEQLREEGLHELLPELFAPGNRARIDLACSIRDDRDVLCATRGETPTRPEMELCRRLGECFAEGTRGSAFVFPVAVAFLALRRWAVLFAPGHSARMALEDEVLDELRGLEIPDSLGGEEDFCSVIASRRRFKPEEAILFRDLCQRLVARSRGERNGDGDAEERGGGHGRVQSPENDLTPGISRLSVASSSSQESS</sequence>
<feature type="region of interest" description="Disordered" evidence="3">
    <location>
        <begin position="444"/>
        <end position="487"/>
    </location>
</feature>
<feature type="compositionally biased region" description="Basic and acidic residues" evidence="3">
    <location>
        <begin position="444"/>
        <end position="457"/>
    </location>
</feature>
<dbReference type="EMBL" id="WWBZ02000033">
    <property type="protein sequence ID" value="KAF4306113.1"/>
    <property type="molecule type" value="Genomic_DNA"/>
</dbReference>
<dbReference type="Pfam" id="PF24494">
    <property type="entry name" value="DUF7587"/>
    <property type="match status" value="1"/>
</dbReference>
<dbReference type="Proteomes" id="UP000572817">
    <property type="component" value="Unassembled WGS sequence"/>
</dbReference>
<protein>
    <submittedName>
        <fullName evidence="6">Threonyl alanyl tRNA synthetase sad protein</fullName>
    </submittedName>
</protein>
<accession>A0A8H4ITQ0</accession>
<dbReference type="Gene3D" id="3.10.450.30">
    <property type="entry name" value="Microbial ribonucleases"/>
    <property type="match status" value="1"/>
</dbReference>
<evidence type="ECO:0000313" key="7">
    <source>
        <dbReference type="Proteomes" id="UP000572817"/>
    </source>
</evidence>